<keyword evidence="1" id="KW-0472">Membrane</keyword>
<proteinExistence type="predicted"/>
<keyword evidence="3" id="KW-1185">Reference proteome</keyword>
<evidence type="ECO:0000313" key="3">
    <source>
        <dbReference type="Proteomes" id="UP000005307"/>
    </source>
</evidence>
<evidence type="ECO:0000313" key="2">
    <source>
        <dbReference type="EMBL" id="AGI68204.1"/>
    </source>
</evidence>
<accession>M9R6D0</accession>
<reference evidence="2 3" key="1">
    <citation type="journal article" date="2013" name="PLoS ONE">
        <title>Poles Apart: Arctic and Antarctic Octadecabacter strains Share High Genome Plasticity and a New Type of Xanthorhodopsin.</title>
        <authorList>
            <person name="Vollmers J."/>
            <person name="Voget S."/>
            <person name="Dietrich S."/>
            <person name="Gollnow K."/>
            <person name="Smits M."/>
            <person name="Meyer K."/>
            <person name="Brinkhoff T."/>
            <person name="Simon M."/>
            <person name="Daniel R."/>
        </authorList>
    </citation>
    <scope>NUCLEOTIDE SEQUENCE [LARGE SCALE GENOMIC DNA]</scope>
    <source>
        <strain evidence="2 3">307</strain>
    </source>
</reference>
<keyword evidence="1" id="KW-1133">Transmembrane helix</keyword>
<dbReference type="STRING" id="391626.OAN307_c26120"/>
<feature type="transmembrane region" description="Helical" evidence="1">
    <location>
        <begin position="56"/>
        <end position="75"/>
    </location>
</feature>
<dbReference type="OrthoDB" id="7200137at2"/>
<dbReference type="InterPro" id="IPR036259">
    <property type="entry name" value="MFS_trans_sf"/>
</dbReference>
<gene>
    <name evidence="2" type="ORF">OAN307_c26120</name>
</gene>
<protein>
    <submittedName>
        <fullName evidence="2">Uncharacterized protein</fullName>
    </submittedName>
</protein>
<dbReference type="AlphaFoldDB" id="M9R6D0"/>
<dbReference type="HOGENOM" id="CLU_2094347_0_0_5"/>
<dbReference type="KEGG" id="oat:OAN307_c26120"/>
<organism evidence="2 3">
    <name type="scientific">Octadecabacter antarcticus 307</name>
    <dbReference type="NCBI Taxonomy" id="391626"/>
    <lineage>
        <taxon>Bacteria</taxon>
        <taxon>Pseudomonadati</taxon>
        <taxon>Pseudomonadota</taxon>
        <taxon>Alphaproteobacteria</taxon>
        <taxon>Rhodobacterales</taxon>
        <taxon>Roseobacteraceae</taxon>
        <taxon>Octadecabacter</taxon>
    </lineage>
</organism>
<feature type="transmembrane region" description="Helical" evidence="1">
    <location>
        <begin position="20"/>
        <end position="44"/>
    </location>
</feature>
<evidence type="ECO:0000256" key="1">
    <source>
        <dbReference type="SAM" id="Phobius"/>
    </source>
</evidence>
<keyword evidence="1" id="KW-0812">Transmembrane</keyword>
<dbReference type="RefSeq" id="WP_015500206.1">
    <property type="nucleotide sequence ID" value="NC_020911.1"/>
</dbReference>
<dbReference type="Proteomes" id="UP000005307">
    <property type="component" value="Chromosome"/>
</dbReference>
<dbReference type="EMBL" id="CP003740">
    <property type="protein sequence ID" value="AGI68204.1"/>
    <property type="molecule type" value="Genomic_DNA"/>
</dbReference>
<name>M9R6D0_9RHOB</name>
<feature type="transmembrane region" description="Helical" evidence="1">
    <location>
        <begin position="87"/>
        <end position="112"/>
    </location>
</feature>
<sequence length="116" mass="12795">MSPFVGRLVDKGWSRAPRSLWFRILGGFLALLSLNHWMLIAFVIPVFTDLGAAPPVAVLATSIIGPTQVVGRLVLMRLDERNTNWRTLMLCLTGILVGVVALRLAVSCLASVRRKR</sequence>
<dbReference type="SUPFAM" id="SSF103473">
    <property type="entry name" value="MFS general substrate transporter"/>
    <property type="match status" value="1"/>
</dbReference>